<proteinExistence type="predicted"/>
<dbReference type="AlphaFoldDB" id="A0A8J5L3A8"/>
<evidence type="ECO:0000259" key="9">
    <source>
        <dbReference type="PROSITE" id="PS51184"/>
    </source>
</evidence>
<dbReference type="SUPFAM" id="SSF51197">
    <property type="entry name" value="Clavaminate synthase-like"/>
    <property type="match status" value="1"/>
</dbReference>
<dbReference type="Gene3D" id="2.60.120.650">
    <property type="entry name" value="Cupin"/>
    <property type="match status" value="1"/>
</dbReference>
<evidence type="ECO:0000256" key="5">
    <source>
        <dbReference type="ARBA" id="ARBA00023015"/>
    </source>
</evidence>
<evidence type="ECO:0000259" key="8">
    <source>
        <dbReference type="PROSITE" id="PS51183"/>
    </source>
</evidence>
<dbReference type="Proteomes" id="UP000734854">
    <property type="component" value="Unassembled WGS sequence"/>
</dbReference>
<keyword evidence="5" id="KW-0805">Transcription regulation</keyword>
<dbReference type="InterPro" id="IPR004198">
    <property type="entry name" value="Znf_C5HC2"/>
</dbReference>
<keyword evidence="2" id="KW-0479">Metal-binding</keyword>
<keyword evidence="11" id="KW-1185">Reference proteome</keyword>
<accession>A0A8J5L3A8</accession>
<gene>
    <name evidence="10" type="ORF">ZIOFF_036231</name>
</gene>
<evidence type="ECO:0000256" key="1">
    <source>
        <dbReference type="ARBA" id="ARBA00001954"/>
    </source>
</evidence>
<reference evidence="10 11" key="1">
    <citation type="submission" date="2020-08" db="EMBL/GenBank/DDBJ databases">
        <title>Plant Genome Project.</title>
        <authorList>
            <person name="Zhang R.-G."/>
        </authorList>
    </citation>
    <scope>NUCLEOTIDE SEQUENCE [LARGE SCALE GENOMIC DNA]</scope>
    <source>
        <tissue evidence="10">Rhizome</tissue>
    </source>
</reference>
<evidence type="ECO:0000256" key="6">
    <source>
        <dbReference type="ARBA" id="ARBA00023163"/>
    </source>
</evidence>
<dbReference type="PANTHER" id="PTHR10694">
    <property type="entry name" value="LYSINE-SPECIFIC DEMETHYLASE"/>
    <property type="match status" value="1"/>
</dbReference>
<dbReference type="InterPro" id="IPR003347">
    <property type="entry name" value="JmjC_dom"/>
</dbReference>
<dbReference type="SMART" id="SM00558">
    <property type="entry name" value="JmjC"/>
    <property type="match status" value="1"/>
</dbReference>
<dbReference type="FunFam" id="2.60.120.650:FF:000016">
    <property type="entry name" value="Lysine-specific demethylase isoform A"/>
    <property type="match status" value="1"/>
</dbReference>
<dbReference type="PROSITE" id="PS51184">
    <property type="entry name" value="JMJC"/>
    <property type="match status" value="1"/>
</dbReference>
<comment type="cofactor">
    <cofactor evidence="1">
        <name>Fe(2+)</name>
        <dbReference type="ChEBI" id="CHEBI:29033"/>
    </cofactor>
</comment>
<dbReference type="InterPro" id="IPR003349">
    <property type="entry name" value="JmjN"/>
</dbReference>
<dbReference type="EMBL" id="JACMSC010000010">
    <property type="protein sequence ID" value="KAG6503907.1"/>
    <property type="molecule type" value="Genomic_DNA"/>
</dbReference>
<evidence type="ECO:0000313" key="11">
    <source>
        <dbReference type="Proteomes" id="UP000734854"/>
    </source>
</evidence>
<dbReference type="GO" id="GO:0046872">
    <property type="term" value="F:metal ion binding"/>
    <property type="evidence" value="ECO:0007669"/>
    <property type="project" value="UniProtKB-KW"/>
</dbReference>
<feature type="domain" description="JmjN" evidence="8">
    <location>
        <begin position="61"/>
        <end position="102"/>
    </location>
</feature>
<protein>
    <submittedName>
        <fullName evidence="10">Uncharacterized protein</fullName>
    </submittedName>
</protein>
<organism evidence="10 11">
    <name type="scientific">Zingiber officinale</name>
    <name type="common">Ginger</name>
    <name type="synonym">Amomum zingiber</name>
    <dbReference type="NCBI Taxonomy" id="94328"/>
    <lineage>
        <taxon>Eukaryota</taxon>
        <taxon>Viridiplantae</taxon>
        <taxon>Streptophyta</taxon>
        <taxon>Embryophyta</taxon>
        <taxon>Tracheophyta</taxon>
        <taxon>Spermatophyta</taxon>
        <taxon>Magnoliopsida</taxon>
        <taxon>Liliopsida</taxon>
        <taxon>Zingiberales</taxon>
        <taxon>Zingiberaceae</taxon>
        <taxon>Zingiber</taxon>
    </lineage>
</organism>
<feature type="domain" description="JmjC" evidence="9">
    <location>
        <begin position="205"/>
        <end position="382"/>
    </location>
</feature>
<evidence type="ECO:0000256" key="7">
    <source>
        <dbReference type="ARBA" id="ARBA00023242"/>
    </source>
</evidence>
<keyword evidence="7" id="KW-0539">Nucleus</keyword>
<dbReference type="GO" id="GO:0005634">
    <property type="term" value="C:nucleus"/>
    <property type="evidence" value="ECO:0007669"/>
    <property type="project" value="TreeGrafter"/>
</dbReference>
<dbReference type="PANTHER" id="PTHR10694:SF33">
    <property type="entry name" value="LYSINE-SPECIFIC DEMETHYLASE 5"/>
    <property type="match status" value="1"/>
</dbReference>
<dbReference type="GO" id="GO:0000785">
    <property type="term" value="C:chromatin"/>
    <property type="evidence" value="ECO:0007669"/>
    <property type="project" value="TreeGrafter"/>
</dbReference>
<dbReference type="GO" id="GO:0016491">
    <property type="term" value="F:oxidoreductase activity"/>
    <property type="evidence" value="ECO:0007669"/>
    <property type="project" value="UniProtKB-KW"/>
</dbReference>
<keyword evidence="4" id="KW-0408">Iron</keyword>
<evidence type="ECO:0000256" key="3">
    <source>
        <dbReference type="ARBA" id="ARBA00023002"/>
    </source>
</evidence>
<dbReference type="Pfam" id="PF02375">
    <property type="entry name" value="JmjN"/>
    <property type="match status" value="1"/>
</dbReference>
<dbReference type="Pfam" id="PF02373">
    <property type="entry name" value="JmjC"/>
    <property type="match status" value="1"/>
</dbReference>
<sequence>MSEIRENTLRTSAPCGTRMLRNADTDAFSDVSGSIKDAFCKNPAKKFCMSNLEWIEKIPECPIFHPSREEFKDPLDYLQQIAPVASRYGICKIISPISASVSAGAVLMKEQIGFKFTTRVQPLHLAEWVVDDKATFFMSGRKYTFREFETMANKYFSQRYYSSGCLPTKFLEEQFWHKFAFGQTELVEYACDIDGSAFSSSPRDQLGQSNWNLKRFSRLSKSVLRHLQYAIPGVTDPMLYIGMVFSMFAWHVEDHYLYSINYHHCGASKTWYGIPGHSAPDFEKVARSHIYNSDILQADGEDAAFEVLLGKTTMFPPNILLEHDVPVYKAIQRPGEFIVTFPRAYHAGFSHGFFIGFNCGEAVNFAIGDWFPLGAVASQRYAVLNRIPLLPHEELLCREAVLLSKSRQLSREDLNSQKCIKLSFVSLIRFHHFARWSLMKLGARACNNRETVLCSICRRDCYVSHVKCYCIIDPICLHHEKELESCNCGVSRLIYLREDIVELESLSWTFEHEDDLREEVHQLIQKSGNFGIWSKSFYNAEDVYVPYCEINFEAISEASCNKHETVGSILFPRSVTSSVELKQCLLHNHDIKTNTGLSLCTKLPGSCQSAMRNPNRTLISCQAGNKTSVRQESDDSDAEIFIIKRRSTVQKDITSEGNVDSSHAEYQGLKRLKKLREEGRQPSPALSQFRQCEKKLEAAISRTCIPLLSRNGQESSGEKLVILKHHNKVVDTPGHSNRISPLSNELGQKRLMSKGIFYPIEADKPRDSSSEEMTRPTDWQLFSMFRSFAIGGSPTLDSQDCSSWVDALPSVATRVGSALRGTISTRVEAGGISARVKGTRGRAGSGRITDEETTNEVAGDESEVFKIDLYNSQRELEWRSRKTLA</sequence>
<keyword evidence="3" id="KW-0560">Oxidoreductase</keyword>
<evidence type="ECO:0000256" key="2">
    <source>
        <dbReference type="ARBA" id="ARBA00022723"/>
    </source>
</evidence>
<dbReference type="PROSITE" id="PS51183">
    <property type="entry name" value="JMJN"/>
    <property type="match status" value="1"/>
</dbReference>
<dbReference type="SMART" id="SM00545">
    <property type="entry name" value="JmjN"/>
    <property type="match status" value="1"/>
</dbReference>
<dbReference type="GO" id="GO:0040029">
    <property type="term" value="P:epigenetic regulation of gene expression"/>
    <property type="evidence" value="ECO:0007669"/>
    <property type="project" value="UniProtKB-ARBA"/>
</dbReference>
<dbReference type="GO" id="GO:0141052">
    <property type="term" value="F:histone H3 demethylase activity"/>
    <property type="evidence" value="ECO:0007669"/>
    <property type="project" value="UniProtKB-ARBA"/>
</dbReference>
<keyword evidence="6" id="KW-0804">Transcription</keyword>
<name>A0A8J5L3A8_ZINOF</name>
<evidence type="ECO:0000313" key="10">
    <source>
        <dbReference type="EMBL" id="KAG6503907.1"/>
    </source>
</evidence>
<comment type="caution">
    <text evidence="10">The sequence shown here is derived from an EMBL/GenBank/DDBJ whole genome shotgun (WGS) entry which is preliminary data.</text>
</comment>
<evidence type="ECO:0000256" key="4">
    <source>
        <dbReference type="ARBA" id="ARBA00023004"/>
    </source>
</evidence>
<dbReference type="Pfam" id="PF02928">
    <property type="entry name" value="zf-C5HC2"/>
    <property type="match status" value="1"/>
</dbReference>